<organism evidence="1 2">
    <name type="scientific">Liparis tanakae</name>
    <name type="common">Tanaka's snailfish</name>
    <dbReference type="NCBI Taxonomy" id="230148"/>
    <lineage>
        <taxon>Eukaryota</taxon>
        <taxon>Metazoa</taxon>
        <taxon>Chordata</taxon>
        <taxon>Craniata</taxon>
        <taxon>Vertebrata</taxon>
        <taxon>Euteleostomi</taxon>
        <taxon>Actinopterygii</taxon>
        <taxon>Neopterygii</taxon>
        <taxon>Teleostei</taxon>
        <taxon>Neoteleostei</taxon>
        <taxon>Acanthomorphata</taxon>
        <taxon>Eupercaria</taxon>
        <taxon>Perciformes</taxon>
        <taxon>Cottioidei</taxon>
        <taxon>Cottales</taxon>
        <taxon>Liparidae</taxon>
        <taxon>Liparis</taxon>
    </lineage>
</organism>
<dbReference type="Proteomes" id="UP000314294">
    <property type="component" value="Unassembled WGS sequence"/>
</dbReference>
<proteinExistence type="predicted"/>
<dbReference type="EMBL" id="SRLO01000612">
    <property type="protein sequence ID" value="TNN50578.1"/>
    <property type="molecule type" value="Genomic_DNA"/>
</dbReference>
<protein>
    <submittedName>
        <fullName evidence="1">Uncharacterized protein</fullName>
    </submittedName>
</protein>
<reference evidence="1 2" key="1">
    <citation type="submission" date="2019-03" db="EMBL/GenBank/DDBJ databases">
        <title>First draft genome of Liparis tanakae, snailfish: a comprehensive survey of snailfish specific genes.</title>
        <authorList>
            <person name="Kim W."/>
            <person name="Song I."/>
            <person name="Jeong J.-H."/>
            <person name="Kim D."/>
            <person name="Kim S."/>
            <person name="Ryu S."/>
            <person name="Song J.Y."/>
            <person name="Lee S.K."/>
        </authorList>
    </citation>
    <scope>NUCLEOTIDE SEQUENCE [LARGE SCALE GENOMIC DNA]</scope>
    <source>
        <tissue evidence="1">Muscle</tissue>
    </source>
</reference>
<gene>
    <name evidence="1" type="ORF">EYF80_039218</name>
</gene>
<evidence type="ECO:0000313" key="1">
    <source>
        <dbReference type="EMBL" id="TNN50578.1"/>
    </source>
</evidence>
<evidence type="ECO:0000313" key="2">
    <source>
        <dbReference type="Proteomes" id="UP000314294"/>
    </source>
</evidence>
<name>A0A4Z2GAM3_9TELE</name>
<keyword evidence="2" id="KW-1185">Reference proteome</keyword>
<accession>A0A4Z2GAM3</accession>
<comment type="caution">
    <text evidence="1">The sequence shown here is derived from an EMBL/GenBank/DDBJ whole genome shotgun (WGS) entry which is preliminary data.</text>
</comment>
<sequence length="110" mass="12029">MSTTPTVLSISVGLSQSLVCSNNQSNSTEYKALAMASLQRGRGERGNRRDFYTIGSQMGGYVYTWGVREGPLGYTEGSRSCRRSSPADENANQYANLVRQLGERLPTVTL</sequence>
<dbReference type="AlphaFoldDB" id="A0A4Z2GAM3"/>